<accession>Z9JX07</accession>
<evidence type="ECO:0000256" key="1">
    <source>
        <dbReference type="ARBA" id="ARBA00000223"/>
    </source>
</evidence>
<dbReference type="GO" id="GO:0048029">
    <property type="term" value="F:monosaccharide binding"/>
    <property type="evidence" value="ECO:0007669"/>
    <property type="project" value="InterPro"/>
</dbReference>
<dbReference type="Gene3D" id="3.40.1650.10">
    <property type="entry name" value="RbsD-like domain"/>
    <property type="match status" value="1"/>
</dbReference>
<proteinExistence type="predicted"/>
<comment type="catalytic activity">
    <reaction evidence="1">
        <text>beta-D-ribopyranose = beta-D-ribofuranose</text>
        <dbReference type="Rhea" id="RHEA:25432"/>
        <dbReference type="ChEBI" id="CHEBI:27476"/>
        <dbReference type="ChEBI" id="CHEBI:47002"/>
        <dbReference type="EC" id="5.4.99.62"/>
    </reaction>
</comment>
<gene>
    <name evidence="4" type="ORF">BF93_12095</name>
</gene>
<evidence type="ECO:0000313" key="4">
    <source>
        <dbReference type="EMBL" id="EWS82341.1"/>
    </source>
</evidence>
<evidence type="ECO:0000256" key="2">
    <source>
        <dbReference type="ARBA" id="ARBA00012862"/>
    </source>
</evidence>
<organism evidence="4 5">
    <name type="scientific">Brachybacterium phenoliresistens</name>
    <dbReference type="NCBI Taxonomy" id="396014"/>
    <lineage>
        <taxon>Bacteria</taxon>
        <taxon>Bacillati</taxon>
        <taxon>Actinomycetota</taxon>
        <taxon>Actinomycetes</taxon>
        <taxon>Micrococcales</taxon>
        <taxon>Dermabacteraceae</taxon>
        <taxon>Brachybacterium</taxon>
    </lineage>
</organism>
<dbReference type="EMBL" id="JDYK01000003">
    <property type="protein sequence ID" value="EWS82341.1"/>
    <property type="molecule type" value="Genomic_DNA"/>
</dbReference>
<dbReference type="Proteomes" id="UP000023067">
    <property type="component" value="Unassembled WGS sequence"/>
</dbReference>
<dbReference type="PATRIC" id="fig|396014.3.peg.925"/>
<dbReference type="InterPro" id="IPR023750">
    <property type="entry name" value="RbsD-like_sf"/>
</dbReference>
<dbReference type="GO" id="GO:0062193">
    <property type="term" value="F:D-ribose pyranase activity"/>
    <property type="evidence" value="ECO:0007669"/>
    <property type="project" value="UniProtKB-EC"/>
</dbReference>
<keyword evidence="3" id="KW-0413">Isomerase</keyword>
<comment type="caution">
    <text evidence="4">The sequence shown here is derived from an EMBL/GenBank/DDBJ whole genome shotgun (WGS) entry which is preliminary data.</text>
</comment>
<dbReference type="InterPro" id="IPR007721">
    <property type="entry name" value="RbsD_FucU"/>
</dbReference>
<dbReference type="Pfam" id="PF05025">
    <property type="entry name" value="RbsD_FucU"/>
    <property type="match status" value="1"/>
</dbReference>
<reference evidence="4 5" key="1">
    <citation type="submission" date="2014-02" db="EMBL/GenBank/DDBJ databases">
        <title>Genome sequence of Brachybacterium phenoliresistens strain W13A50.</title>
        <authorList>
            <person name="Wang X."/>
        </authorList>
    </citation>
    <scope>NUCLEOTIDE SEQUENCE [LARGE SCALE GENOMIC DNA]</scope>
    <source>
        <strain evidence="4 5">W13A50</strain>
    </source>
</reference>
<protein>
    <recommendedName>
        <fullName evidence="2">D-ribose pyranase</fullName>
        <ecNumber evidence="2">5.4.99.62</ecNumber>
    </recommendedName>
</protein>
<dbReference type="SUPFAM" id="SSF102546">
    <property type="entry name" value="RbsD-like"/>
    <property type="match status" value="1"/>
</dbReference>
<dbReference type="GO" id="GO:0005996">
    <property type="term" value="P:monosaccharide metabolic process"/>
    <property type="evidence" value="ECO:0007669"/>
    <property type="project" value="InterPro"/>
</dbReference>
<dbReference type="STRING" id="396014.BF93_12095"/>
<dbReference type="eggNOG" id="COG4154">
    <property type="taxonomic scope" value="Bacteria"/>
</dbReference>
<dbReference type="EC" id="5.4.99.62" evidence="2"/>
<dbReference type="AlphaFoldDB" id="Z9JX07"/>
<evidence type="ECO:0000313" key="5">
    <source>
        <dbReference type="Proteomes" id="UP000023067"/>
    </source>
</evidence>
<keyword evidence="5" id="KW-1185">Reference proteome</keyword>
<sequence length="136" mass="14626">MIHPDVLEALARVGHKGRILVADALYSTATIVGPRCRVVHIGLCAGYPTVPEAVRTLHRAIALEEVCRMLPESGRTDHDVHREVDALLPGAATAHSWIPRGEFYAAARSEDVALCLATGDVRRFANVLLTVGGVRA</sequence>
<evidence type="ECO:0000256" key="3">
    <source>
        <dbReference type="ARBA" id="ARBA00023235"/>
    </source>
</evidence>
<name>Z9JX07_9MICO</name>
<dbReference type="HOGENOM" id="CLU_120075_0_0_11"/>